<name>A0A1V6THZ7_9EURO</name>
<gene>
    <name evidence="6" type="ORF">PENSTE_c006G00948</name>
</gene>
<reference evidence="7" key="1">
    <citation type="journal article" date="2017" name="Nat. Microbiol.">
        <title>Global analysis of biosynthetic gene clusters reveals vast potential of secondary metabolite production in Penicillium species.</title>
        <authorList>
            <person name="Nielsen J.C."/>
            <person name="Grijseels S."/>
            <person name="Prigent S."/>
            <person name="Ji B."/>
            <person name="Dainat J."/>
            <person name="Nielsen K.F."/>
            <person name="Frisvad J.C."/>
            <person name="Workman M."/>
            <person name="Nielsen J."/>
        </authorList>
    </citation>
    <scope>NUCLEOTIDE SEQUENCE [LARGE SCALE GENOMIC DNA]</scope>
    <source>
        <strain evidence="7">IBT 24891</strain>
    </source>
</reference>
<comment type="caution">
    <text evidence="6">The sequence shown here is derived from an EMBL/GenBank/DDBJ whole genome shotgun (WGS) entry which is preliminary data.</text>
</comment>
<protein>
    <recommendedName>
        <fullName evidence="5">Nephrocystin 3-like N-terminal domain-containing protein</fullName>
    </recommendedName>
</protein>
<dbReference type="PROSITE" id="PS50297">
    <property type="entry name" value="ANK_REP_REGION"/>
    <property type="match status" value="6"/>
</dbReference>
<dbReference type="Gene3D" id="3.40.50.300">
    <property type="entry name" value="P-loop containing nucleotide triphosphate hydrolases"/>
    <property type="match status" value="1"/>
</dbReference>
<dbReference type="PROSITE" id="PS50088">
    <property type="entry name" value="ANK_REPEAT"/>
    <property type="match status" value="10"/>
</dbReference>
<dbReference type="SUPFAM" id="SSF48403">
    <property type="entry name" value="Ankyrin repeat"/>
    <property type="match status" value="1"/>
</dbReference>
<evidence type="ECO:0000256" key="4">
    <source>
        <dbReference type="SAM" id="MobiDB-lite"/>
    </source>
</evidence>
<evidence type="ECO:0000256" key="1">
    <source>
        <dbReference type="ARBA" id="ARBA00022737"/>
    </source>
</evidence>
<keyword evidence="2 3" id="KW-0040">ANK repeat</keyword>
<accession>A0A1V6THZ7</accession>
<dbReference type="InterPro" id="IPR056884">
    <property type="entry name" value="NPHP3-like_N"/>
</dbReference>
<dbReference type="Pfam" id="PF24883">
    <property type="entry name" value="NPHP3_N"/>
    <property type="match status" value="1"/>
</dbReference>
<organism evidence="6 7">
    <name type="scientific">Penicillium steckii</name>
    <dbReference type="NCBI Taxonomy" id="303698"/>
    <lineage>
        <taxon>Eukaryota</taxon>
        <taxon>Fungi</taxon>
        <taxon>Dikarya</taxon>
        <taxon>Ascomycota</taxon>
        <taxon>Pezizomycotina</taxon>
        <taxon>Eurotiomycetes</taxon>
        <taxon>Eurotiomycetidae</taxon>
        <taxon>Eurotiales</taxon>
        <taxon>Aspergillaceae</taxon>
        <taxon>Penicillium</taxon>
    </lineage>
</organism>
<dbReference type="PANTHER" id="PTHR24171">
    <property type="entry name" value="ANKYRIN REPEAT DOMAIN-CONTAINING PROTEIN 39-RELATED"/>
    <property type="match status" value="1"/>
</dbReference>
<feature type="repeat" description="ANK" evidence="3">
    <location>
        <begin position="612"/>
        <end position="644"/>
    </location>
</feature>
<evidence type="ECO:0000259" key="5">
    <source>
        <dbReference type="Pfam" id="PF24883"/>
    </source>
</evidence>
<evidence type="ECO:0000256" key="3">
    <source>
        <dbReference type="PROSITE-ProRule" id="PRU00023"/>
    </source>
</evidence>
<dbReference type="InterPro" id="IPR027417">
    <property type="entry name" value="P-loop_NTPase"/>
</dbReference>
<feature type="domain" description="Nephrocystin 3-like N-terminal" evidence="5">
    <location>
        <begin position="81"/>
        <end position="259"/>
    </location>
</feature>
<dbReference type="OrthoDB" id="194358at2759"/>
<feature type="repeat" description="ANK" evidence="3">
    <location>
        <begin position="846"/>
        <end position="875"/>
    </location>
</feature>
<feature type="repeat" description="ANK" evidence="3">
    <location>
        <begin position="777"/>
        <end position="809"/>
    </location>
</feature>
<dbReference type="InterPro" id="IPR036770">
    <property type="entry name" value="Ankyrin_rpt-contain_sf"/>
</dbReference>
<dbReference type="SUPFAM" id="SSF52540">
    <property type="entry name" value="P-loop containing nucleoside triphosphate hydrolases"/>
    <property type="match status" value="1"/>
</dbReference>
<dbReference type="STRING" id="303698.A0A1V6THZ7"/>
<feature type="repeat" description="ANK" evidence="3">
    <location>
        <begin position="810"/>
        <end position="842"/>
    </location>
</feature>
<keyword evidence="7" id="KW-1185">Reference proteome</keyword>
<evidence type="ECO:0000256" key="2">
    <source>
        <dbReference type="ARBA" id="ARBA00023043"/>
    </source>
</evidence>
<proteinExistence type="predicted"/>
<feature type="region of interest" description="Disordered" evidence="4">
    <location>
        <begin position="1"/>
        <end position="29"/>
    </location>
</feature>
<feature type="repeat" description="ANK" evidence="3">
    <location>
        <begin position="909"/>
        <end position="941"/>
    </location>
</feature>
<feature type="repeat" description="ANK" evidence="3">
    <location>
        <begin position="744"/>
        <end position="776"/>
    </location>
</feature>
<feature type="compositionally biased region" description="Polar residues" evidence="4">
    <location>
        <begin position="17"/>
        <end position="28"/>
    </location>
</feature>
<evidence type="ECO:0000313" key="6">
    <source>
        <dbReference type="EMBL" id="OQE25540.1"/>
    </source>
</evidence>
<dbReference type="Pfam" id="PF12796">
    <property type="entry name" value="Ank_2"/>
    <property type="match status" value="4"/>
</dbReference>
<feature type="repeat" description="ANK" evidence="3">
    <location>
        <begin position="645"/>
        <end position="677"/>
    </location>
</feature>
<dbReference type="AlphaFoldDB" id="A0A1V6THZ7"/>
<dbReference type="EMBL" id="MLKD01000006">
    <property type="protein sequence ID" value="OQE25540.1"/>
    <property type="molecule type" value="Genomic_DNA"/>
</dbReference>
<keyword evidence="1" id="KW-0677">Repeat</keyword>
<sequence length="967" mass="106011">MSSSNNLNNTGSGISNANTSSGTQNNDNSRIDCHGPVYFGYKNEHSNPLSKQDVIDNDILQSLAFPQIMTRREDILACHGDTCQWILASEPYLSWKRQTCELLWIKGKPGAGKSTLMAFLYENHKKQPDKNPGIRLDFFFTSSGTELQGSPTGMFRSMLNQIFAADSSIRPQICEAYDDRCKHFGTYEQQLEWPRKLLKELLADAIIASASNQPLTLFVDALDEAEAHSAQELTEYFCGLAKRAATKAERIIRICISCRHYPKITHRGIEIIVENHNHGDINTFIREKIWSNPTVQSDSEPEAWDDLTHDLIQQADGIFQWAHIVMPMIKQKIEDGNSPRNLRDWLSIVSNLSLNKMENVYRDILFQVIQREDPRQSLLLFQWLCLAERSLTLTEMRFAMAAKNAERTRSQLDWPNLKGFVDNDNRMEQRVNALSGGLAETVSKGIGGKTIGLIHQSVKDFLLREGLAFLSNLAGGIDSEKLISQCQRVLYRSCLMCLDKGELSHNSLREAGDSYEVSLVKAFPLLRYAVINLFVHAEKAGESRIGVFVDEIAILKQQISRWARIYQQIEGHTKACPAEGTTLLHMASAANMVDVIDVMCSENIVVDRKNAEGQTAMHLAAAKGHTAAAETLRRNGANILAECKQRKTPLIEAANHGHVNFVECLLRWRVDIDGSNGPWGTALQSAVSKGQIDVVRYLIEAKADVNAKGGEYGNALHAAIWCGSIEMVHILLNARAELNKKEDQHINALHAALSDGNSEIIHILANAGALVNFEHHEHGNALNAAAFKGDAEIVNILLRAGADVNAKGGRYGNALQAAADQQKKDIVEILLRAGADVNAKGGLYGSALQAAASDWSIKIVQLLLNHGANVNAEGGRFGNALQAAAHDGSAQVLEILLEAGAQVNAKGGKYGNALQAAANHGNAMSVKMLLEHGADANARGGYFGNALRAAASGEVAQILRTYGATIE</sequence>
<dbReference type="Proteomes" id="UP000191285">
    <property type="component" value="Unassembled WGS sequence"/>
</dbReference>
<dbReference type="Pfam" id="PF00023">
    <property type="entry name" value="Ank"/>
    <property type="match status" value="1"/>
</dbReference>
<feature type="repeat" description="ANK" evidence="3">
    <location>
        <begin position="876"/>
        <end position="908"/>
    </location>
</feature>
<dbReference type="PRINTS" id="PR01415">
    <property type="entry name" value="ANKYRIN"/>
</dbReference>
<feature type="repeat" description="ANK" evidence="3">
    <location>
        <begin position="681"/>
        <end position="710"/>
    </location>
</feature>
<dbReference type="InterPro" id="IPR002110">
    <property type="entry name" value="Ankyrin_rpt"/>
</dbReference>
<feature type="compositionally biased region" description="Low complexity" evidence="4">
    <location>
        <begin position="1"/>
        <end position="16"/>
    </location>
</feature>
<dbReference type="SMART" id="SM00248">
    <property type="entry name" value="ANK"/>
    <property type="match status" value="11"/>
</dbReference>
<evidence type="ECO:0000313" key="7">
    <source>
        <dbReference type="Proteomes" id="UP000191285"/>
    </source>
</evidence>
<dbReference type="Gene3D" id="1.25.40.20">
    <property type="entry name" value="Ankyrin repeat-containing domain"/>
    <property type="match status" value="2"/>
</dbReference>
<feature type="repeat" description="ANK" evidence="3">
    <location>
        <begin position="711"/>
        <end position="743"/>
    </location>
</feature>